<gene>
    <name evidence="2" type="ORF">PS624_00881</name>
</gene>
<dbReference type="InterPro" id="IPR056509">
    <property type="entry name" value="Imm33-like"/>
</dbReference>
<name>A0A5E6QIL0_PSEFL</name>
<accession>A0A5E6QIL0</accession>
<feature type="domain" description="Imm33-like" evidence="1">
    <location>
        <begin position="20"/>
        <end position="119"/>
    </location>
</feature>
<dbReference type="Pfam" id="PF24719">
    <property type="entry name" value="Imm33-like"/>
    <property type="match status" value="1"/>
</dbReference>
<proteinExistence type="predicted"/>
<protein>
    <recommendedName>
        <fullName evidence="1">Imm33-like domain-containing protein</fullName>
    </recommendedName>
</protein>
<organism evidence="2 3">
    <name type="scientific">Pseudomonas fluorescens</name>
    <dbReference type="NCBI Taxonomy" id="294"/>
    <lineage>
        <taxon>Bacteria</taxon>
        <taxon>Pseudomonadati</taxon>
        <taxon>Pseudomonadota</taxon>
        <taxon>Gammaproteobacteria</taxon>
        <taxon>Pseudomonadales</taxon>
        <taxon>Pseudomonadaceae</taxon>
        <taxon>Pseudomonas</taxon>
    </lineage>
</organism>
<evidence type="ECO:0000259" key="1">
    <source>
        <dbReference type="Pfam" id="PF24719"/>
    </source>
</evidence>
<reference evidence="2 3" key="1">
    <citation type="submission" date="2019-09" db="EMBL/GenBank/DDBJ databases">
        <authorList>
            <person name="Chandra G."/>
            <person name="Truman W A."/>
        </authorList>
    </citation>
    <scope>NUCLEOTIDE SEQUENCE [LARGE SCALE GENOMIC DNA]</scope>
    <source>
        <strain evidence="2">PS624</strain>
    </source>
</reference>
<dbReference type="RefSeq" id="WP_224794567.1">
    <property type="nucleotide sequence ID" value="NZ_CABVGZ010000006.1"/>
</dbReference>
<dbReference type="AlphaFoldDB" id="A0A5E6QIL0"/>
<evidence type="ECO:0000313" key="2">
    <source>
        <dbReference type="EMBL" id="VVM52942.1"/>
    </source>
</evidence>
<dbReference type="EMBL" id="CABVGZ010000006">
    <property type="protein sequence ID" value="VVM52942.1"/>
    <property type="molecule type" value="Genomic_DNA"/>
</dbReference>
<sequence>MSEKSWVKMPKVDAIFPSASQKEVCDKFGMPAQMPEPIVALATESVGQSPIYGTRVQIPEGSNVSWFIHCGEYLEADDFYKPVHISHVIETLPQVLNYLCLPVGAKFIIDDSGYEDVWKAE</sequence>
<evidence type="ECO:0000313" key="3">
    <source>
        <dbReference type="Proteomes" id="UP000326241"/>
    </source>
</evidence>
<dbReference type="Proteomes" id="UP000326241">
    <property type="component" value="Unassembled WGS sequence"/>
</dbReference>